<comment type="caution">
    <text evidence="3">The sequence shown here is derived from an EMBL/GenBank/DDBJ whole genome shotgun (WGS) entry which is preliminary data.</text>
</comment>
<gene>
    <name evidence="3" type="ORF">J0I24_06320</name>
</gene>
<dbReference type="InterPro" id="IPR032635">
    <property type="entry name" value="Anti_2"/>
</dbReference>
<sequence length="118" mass="13312">MRHKSWFMAIATVAMVSTAWADNWMPVLKNTPLQRFSQADINQLSEEGAAFLSSDATLLEWRNPESRAGGSFKLIASNTQEGRLCKTFRVTLYTPRDPAKSARLRACRQPAGEWRLVP</sequence>
<protein>
    <recommendedName>
        <fullName evidence="2">Surface antigen domain-containing protein</fullName>
    </recommendedName>
</protein>
<dbReference type="EMBL" id="JAFKMR010000014">
    <property type="protein sequence ID" value="MBN8743906.1"/>
    <property type="molecule type" value="Genomic_DNA"/>
</dbReference>
<dbReference type="Proteomes" id="UP000664800">
    <property type="component" value="Unassembled WGS sequence"/>
</dbReference>
<evidence type="ECO:0000259" key="2">
    <source>
        <dbReference type="Pfam" id="PF16998"/>
    </source>
</evidence>
<proteinExistence type="predicted"/>
<reference evidence="3" key="1">
    <citation type="submission" date="2021-02" db="EMBL/GenBank/DDBJ databases">
        <title>Thiocyanate and organic carbon inputs drive convergent selection for specific autotrophic Afipia and Thiobacillus strains within complex microbiomes.</title>
        <authorList>
            <person name="Huddy R.J."/>
            <person name="Sachdeva R."/>
            <person name="Kadzinga F."/>
            <person name="Kantor R.S."/>
            <person name="Harrison S.T.L."/>
            <person name="Banfield J.F."/>
        </authorList>
    </citation>
    <scope>NUCLEOTIDE SEQUENCE</scope>
    <source>
        <strain evidence="3">SCN18_13_7_16_R3_B_64_19</strain>
    </source>
</reference>
<accession>A0A8I1MUD0</accession>
<organism evidence="3 4">
    <name type="scientific">Thiomonas arsenitoxydans (strain DSM 22701 / CIP 110005 / 3As)</name>
    <dbReference type="NCBI Taxonomy" id="426114"/>
    <lineage>
        <taxon>Bacteria</taxon>
        <taxon>Pseudomonadati</taxon>
        <taxon>Pseudomonadota</taxon>
        <taxon>Betaproteobacteria</taxon>
        <taxon>Burkholderiales</taxon>
        <taxon>Thiomonas</taxon>
    </lineage>
</organism>
<dbReference type="AlphaFoldDB" id="A0A8I1MUD0"/>
<name>A0A8I1MUD0_THIA3</name>
<feature type="signal peptide" evidence="1">
    <location>
        <begin position="1"/>
        <end position="21"/>
    </location>
</feature>
<dbReference type="Pfam" id="PF16998">
    <property type="entry name" value="17kDa_Anti_2"/>
    <property type="match status" value="1"/>
</dbReference>
<keyword evidence="1" id="KW-0732">Signal</keyword>
<feature type="domain" description="Surface antigen" evidence="2">
    <location>
        <begin position="59"/>
        <end position="117"/>
    </location>
</feature>
<evidence type="ECO:0000256" key="1">
    <source>
        <dbReference type="SAM" id="SignalP"/>
    </source>
</evidence>
<evidence type="ECO:0000313" key="3">
    <source>
        <dbReference type="EMBL" id="MBN8743906.1"/>
    </source>
</evidence>
<evidence type="ECO:0000313" key="4">
    <source>
        <dbReference type="Proteomes" id="UP000664800"/>
    </source>
</evidence>
<feature type="chain" id="PRO_5034410956" description="Surface antigen domain-containing protein" evidence="1">
    <location>
        <begin position="22"/>
        <end position="118"/>
    </location>
</feature>
<dbReference type="RefSeq" id="WP_276729249.1">
    <property type="nucleotide sequence ID" value="NZ_JAFKMR010000014.1"/>
</dbReference>